<organism evidence="10 11">
    <name type="scientific">Chironomus riparius</name>
    <dbReference type="NCBI Taxonomy" id="315576"/>
    <lineage>
        <taxon>Eukaryota</taxon>
        <taxon>Metazoa</taxon>
        <taxon>Ecdysozoa</taxon>
        <taxon>Arthropoda</taxon>
        <taxon>Hexapoda</taxon>
        <taxon>Insecta</taxon>
        <taxon>Pterygota</taxon>
        <taxon>Neoptera</taxon>
        <taxon>Endopterygota</taxon>
        <taxon>Diptera</taxon>
        <taxon>Nematocera</taxon>
        <taxon>Chironomoidea</taxon>
        <taxon>Chironomidae</taxon>
        <taxon>Chironominae</taxon>
        <taxon>Chironomus</taxon>
    </lineage>
</organism>
<evidence type="ECO:0000256" key="6">
    <source>
        <dbReference type="ARBA" id="ARBA00023242"/>
    </source>
</evidence>
<evidence type="ECO:0000256" key="4">
    <source>
        <dbReference type="ARBA" id="ARBA00022728"/>
    </source>
</evidence>
<feature type="region of interest" description="Disordered" evidence="8">
    <location>
        <begin position="194"/>
        <end position="228"/>
    </location>
</feature>
<proteinExistence type="inferred from homology"/>
<dbReference type="OrthoDB" id="1470350at2759"/>
<evidence type="ECO:0000256" key="7">
    <source>
        <dbReference type="PIRNR" id="PIRNR017706"/>
    </source>
</evidence>
<keyword evidence="5 7" id="KW-0508">mRNA splicing</keyword>
<evidence type="ECO:0000256" key="3">
    <source>
        <dbReference type="ARBA" id="ARBA00022664"/>
    </source>
</evidence>
<dbReference type="InterPro" id="IPR000467">
    <property type="entry name" value="G_patch_dom"/>
</dbReference>
<evidence type="ECO:0000256" key="5">
    <source>
        <dbReference type="ARBA" id="ARBA00023187"/>
    </source>
</evidence>
<comment type="similarity">
    <text evidence="2 7">Belongs to the TFP11/STIP family.</text>
</comment>
<evidence type="ECO:0000313" key="11">
    <source>
        <dbReference type="Proteomes" id="UP001153620"/>
    </source>
</evidence>
<dbReference type="GO" id="GO:0071008">
    <property type="term" value="C:U2-type post-mRNA release spliceosomal complex"/>
    <property type="evidence" value="ECO:0007669"/>
    <property type="project" value="TreeGrafter"/>
</dbReference>
<dbReference type="PROSITE" id="PS50174">
    <property type="entry name" value="G_PATCH"/>
    <property type="match status" value="1"/>
</dbReference>
<dbReference type="EMBL" id="OU895877">
    <property type="protein sequence ID" value="CAH1709461.1"/>
    <property type="molecule type" value="Genomic_DNA"/>
</dbReference>
<evidence type="ECO:0000313" key="10">
    <source>
        <dbReference type="EMBL" id="CAH1709461.1"/>
    </source>
</evidence>
<dbReference type="PANTHER" id="PTHR23329">
    <property type="entry name" value="TUFTELIN-INTERACTING PROTEIN 11-RELATED"/>
    <property type="match status" value="1"/>
</dbReference>
<keyword evidence="11" id="KW-1185">Reference proteome</keyword>
<dbReference type="InterPro" id="IPR045211">
    <property type="entry name" value="TFP11/STIP/Ntr1"/>
</dbReference>
<dbReference type="Pfam" id="PF01585">
    <property type="entry name" value="G-patch"/>
    <property type="match status" value="1"/>
</dbReference>
<evidence type="ECO:0000256" key="8">
    <source>
        <dbReference type="SAM" id="MobiDB-lite"/>
    </source>
</evidence>
<name>A0A9P0ILM1_9DIPT</name>
<dbReference type="GO" id="GO:0003676">
    <property type="term" value="F:nucleic acid binding"/>
    <property type="evidence" value="ECO:0007669"/>
    <property type="project" value="InterPro"/>
</dbReference>
<keyword evidence="4 7" id="KW-0747">Spliceosome</keyword>
<protein>
    <recommendedName>
        <fullName evidence="9">G-patch domain-containing protein</fullName>
    </recommendedName>
</protein>
<feature type="region of interest" description="Disordered" evidence="8">
    <location>
        <begin position="49"/>
        <end position="148"/>
    </location>
</feature>
<reference evidence="10" key="1">
    <citation type="submission" date="2022-01" db="EMBL/GenBank/DDBJ databases">
        <authorList>
            <person name="King R."/>
        </authorList>
    </citation>
    <scope>NUCLEOTIDE SEQUENCE</scope>
</reference>
<keyword evidence="6 7" id="KW-0539">Nucleus</keyword>
<dbReference type="InterPro" id="IPR024933">
    <property type="entry name" value="TFP11"/>
</dbReference>
<evidence type="ECO:0000256" key="2">
    <source>
        <dbReference type="ARBA" id="ARBA00010900"/>
    </source>
</evidence>
<dbReference type="InterPro" id="IPR022783">
    <property type="entry name" value="GCFC_dom"/>
</dbReference>
<feature type="domain" description="G-patch" evidence="9">
    <location>
        <begin position="153"/>
        <end position="199"/>
    </location>
</feature>
<accession>A0A9P0ILM1</accession>
<dbReference type="InterPro" id="IPR022159">
    <property type="entry name" value="STIP/TFIP11_N"/>
</dbReference>
<dbReference type="SMART" id="SM00443">
    <property type="entry name" value="G_patch"/>
    <property type="match status" value="1"/>
</dbReference>
<dbReference type="PANTHER" id="PTHR23329:SF1">
    <property type="entry name" value="TUFTELIN-INTERACTING PROTEIN 11"/>
    <property type="match status" value="1"/>
</dbReference>
<feature type="compositionally biased region" description="Basic and acidic residues" evidence="8">
    <location>
        <begin position="199"/>
        <end position="227"/>
    </location>
</feature>
<reference evidence="10" key="2">
    <citation type="submission" date="2022-10" db="EMBL/GenBank/DDBJ databases">
        <authorList>
            <consortium name="ENA_rothamsted_submissions"/>
            <consortium name="culmorum"/>
            <person name="King R."/>
        </authorList>
    </citation>
    <scope>NUCLEOTIDE SEQUENCE</scope>
</reference>
<evidence type="ECO:0000259" key="9">
    <source>
        <dbReference type="PROSITE" id="PS50174"/>
    </source>
</evidence>
<dbReference type="GO" id="GO:0000390">
    <property type="term" value="P:spliceosomal complex disassembly"/>
    <property type="evidence" value="ECO:0007669"/>
    <property type="project" value="InterPro"/>
</dbReference>
<feature type="compositionally biased region" description="Basic and acidic residues" evidence="8">
    <location>
        <begin position="110"/>
        <end position="123"/>
    </location>
</feature>
<keyword evidence="3 7" id="KW-0507">mRNA processing</keyword>
<comment type="subcellular location">
    <subcellularLocation>
        <location evidence="1 7">Nucleus</location>
    </subcellularLocation>
</comment>
<sequence length="797" mass="92215">MEEEYEKFEITDYDLDNEFNPNRNRKKFTKNQQIYGVWADSDDDATELEMKGSKGGRKNFKDYTAPVSFVSGGVQQSGKKKEELKDPKKKKSDDDEDEDTAHRGFGFNQIKKESSDSSEEEVRPTFQPKEVAGMRQTKGSMSNKGLGNWEQHTRGIGAKLLLQMGFQPGKGLGKELQGISAPVEAHVRKGRGAIGAYGPEKKTKIAELKPTKKQDDERKEGKAEKQWSKKGHKKRYFYKSVEDVIEKGKKPDYMLYDSGNKLSKVTVIDMTGPEKRVLSGYHALNQMKVADDDHLIETKQPDLKYFQLPELMHNLTLIVNMCEQDIIANDKRHRTADDRQRTIKTEKEQLEKIVVLEKQYIETLEDVEELVAKIVDTENPPSLEEAETIFIELKVTFPNEFKEFNLPDLAPTVIAPLINASIKDWKPLEEPTKHLKIIRKWAGLLDYSKSSATTFFDPYEALVWSCIVPYFRQAANEWNPKNHSQMAALLDAWSALMPERLLDNVLELIVLSRLTQAVNEWDPLTDIVPIHEWILPWSGILGEKMHENVYKTICDKLSKAFRAWHPQDRSALAMIRPWKNVFKDEDLQIFLHKNVVPKLEFRMNEIIIDPRQQDLEVFKQVYDWNELLTTQVMTNILDKYFFPKWIQTLVLWLNQSPNYDEISRWYKDWQSQFSEALLKQPNINEHLRRALDLMKRATGKYVQEPVTVQPLPSLMELNIKPPSTINLEFKEIVSQKCAERGIIFAPMPGRRENGKQVYRLGKLFCYFDKSVCCVSPDPGKSSQWMPMSLSVILEKAK</sequence>
<dbReference type="Proteomes" id="UP001153620">
    <property type="component" value="Chromosome 1"/>
</dbReference>
<dbReference type="AlphaFoldDB" id="A0A9P0ILM1"/>
<gene>
    <name evidence="10" type="ORF">CHIRRI_LOCUS1184</name>
</gene>
<evidence type="ECO:0000256" key="1">
    <source>
        <dbReference type="ARBA" id="ARBA00004123"/>
    </source>
</evidence>
<dbReference type="PIRSF" id="PIRSF017706">
    <property type="entry name" value="TFIP11"/>
    <property type="match status" value="1"/>
</dbReference>
<dbReference type="Pfam" id="PF12457">
    <property type="entry name" value="TIP_N"/>
    <property type="match status" value="1"/>
</dbReference>
<dbReference type="Pfam" id="PF07842">
    <property type="entry name" value="GCFC"/>
    <property type="match status" value="1"/>
</dbReference>